<dbReference type="PANTHER" id="PTHR42879:SF2">
    <property type="entry name" value="3-OXOACYL-[ACYL-CARRIER-PROTEIN] REDUCTASE FABG"/>
    <property type="match status" value="1"/>
</dbReference>
<accession>A0A6J6DXD9</accession>
<dbReference type="SUPFAM" id="SSF51735">
    <property type="entry name" value="NAD(P)-binding Rossmann-fold domains"/>
    <property type="match status" value="1"/>
</dbReference>
<gene>
    <name evidence="2" type="ORF">UFOPK1650_00597</name>
</gene>
<dbReference type="InterPro" id="IPR036291">
    <property type="entry name" value="NAD(P)-bd_dom_sf"/>
</dbReference>
<reference evidence="2" key="1">
    <citation type="submission" date="2020-05" db="EMBL/GenBank/DDBJ databases">
        <authorList>
            <person name="Chiriac C."/>
            <person name="Salcher M."/>
            <person name="Ghai R."/>
            <person name="Kavagutti S V."/>
        </authorList>
    </citation>
    <scope>NUCLEOTIDE SEQUENCE</scope>
</reference>
<dbReference type="PRINTS" id="PR00081">
    <property type="entry name" value="GDHRDH"/>
</dbReference>
<sequence length="259" mass="26872">MSNSEANDLTGKRVLVTGASRGIGAAIAKSLGDAGAHVISHYGTYADGAKEALQGIPEARKTFVSADLSKAGSGREIWQKAIDAVGSIDVLVNNAGVNIETAFEGDDSQWDHGWQETFQVNVFEAANVMKEAVNHFLSRGGGIVISLSSWSGQKGSALPTLPAYAASKAAVKALTQTVASSYAKQGIYAYIISPGIVKTRMADLAAVVRGGEEKMKAALAMGELVPASEVGELAVFLASGKCRHLTGATIDINGASYVR</sequence>
<dbReference type="InterPro" id="IPR002347">
    <property type="entry name" value="SDR_fam"/>
</dbReference>
<dbReference type="FunFam" id="3.40.50.720:FF:000084">
    <property type="entry name" value="Short-chain dehydrogenase reductase"/>
    <property type="match status" value="1"/>
</dbReference>
<dbReference type="EMBL" id="CAEZTJ010000073">
    <property type="protein sequence ID" value="CAB4568870.1"/>
    <property type="molecule type" value="Genomic_DNA"/>
</dbReference>
<protein>
    <submittedName>
        <fullName evidence="2">Unannotated protein</fullName>
    </submittedName>
</protein>
<dbReference type="GO" id="GO:0032787">
    <property type="term" value="P:monocarboxylic acid metabolic process"/>
    <property type="evidence" value="ECO:0007669"/>
    <property type="project" value="UniProtKB-ARBA"/>
</dbReference>
<evidence type="ECO:0000313" key="2">
    <source>
        <dbReference type="EMBL" id="CAB4568870.1"/>
    </source>
</evidence>
<dbReference type="Pfam" id="PF00106">
    <property type="entry name" value="adh_short"/>
    <property type="match status" value="1"/>
</dbReference>
<dbReference type="InterPro" id="IPR020904">
    <property type="entry name" value="Sc_DH/Rdtase_CS"/>
</dbReference>
<dbReference type="PANTHER" id="PTHR42879">
    <property type="entry name" value="3-OXOACYL-(ACYL-CARRIER-PROTEIN) REDUCTASE"/>
    <property type="match status" value="1"/>
</dbReference>
<dbReference type="CDD" id="cd05233">
    <property type="entry name" value="SDR_c"/>
    <property type="match status" value="1"/>
</dbReference>
<dbReference type="Gene3D" id="3.40.50.720">
    <property type="entry name" value="NAD(P)-binding Rossmann-like Domain"/>
    <property type="match status" value="1"/>
</dbReference>
<dbReference type="InterPro" id="IPR050259">
    <property type="entry name" value="SDR"/>
</dbReference>
<dbReference type="AlphaFoldDB" id="A0A6J6DXD9"/>
<name>A0A6J6DXD9_9ZZZZ</name>
<evidence type="ECO:0000256" key="1">
    <source>
        <dbReference type="ARBA" id="ARBA00006484"/>
    </source>
</evidence>
<dbReference type="PRINTS" id="PR00080">
    <property type="entry name" value="SDRFAMILY"/>
</dbReference>
<proteinExistence type="inferred from homology"/>
<comment type="similarity">
    <text evidence="1">Belongs to the short-chain dehydrogenases/reductases (SDR) family.</text>
</comment>
<organism evidence="2">
    <name type="scientific">freshwater metagenome</name>
    <dbReference type="NCBI Taxonomy" id="449393"/>
    <lineage>
        <taxon>unclassified sequences</taxon>
        <taxon>metagenomes</taxon>
        <taxon>ecological metagenomes</taxon>
    </lineage>
</organism>
<dbReference type="PROSITE" id="PS00061">
    <property type="entry name" value="ADH_SHORT"/>
    <property type="match status" value="1"/>
</dbReference>